<evidence type="ECO:0000313" key="3">
    <source>
        <dbReference type="Proteomes" id="UP001161017"/>
    </source>
</evidence>
<reference evidence="2" key="1">
    <citation type="journal article" date="2023" name="Genome Biol. Evol.">
        <title>First Whole Genome Sequence and Flow Cytometry Genome Size Data for the Lichen-Forming Fungus Ramalina farinacea (Ascomycota).</title>
        <authorList>
            <person name="Llewellyn T."/>
            <person name="Mian S."/>
            <person name="Hill R."/>
            <person name="Leitch I.J."/>
            <person name="Gaya E."/>
        </authorList>
    </citation>
    <scope>NUCLEOTIDE SEQUENCE</scope>
    <source>
        <strain evidence="2">LIQ254RAFAR</strain>
    </source>
</reference>
<dbReference type="EMBL" id="JAPUFD010000017">
    <property type="protein sequence ID" value="MDI1492112.1"/>
    <property type="molecule type" value="Genomic_DNA"/>
</dbReference>
<feature type="compositionally biased region" description="Basic and acidic residues" evidence="1">
    <location>
        <begin position="9"/>
        <end position="18"/>
    </location>
</feature>
<keyword evidence="3" id="KW-1185">Reference proteome</keyword>
<protein>
    <submittedName>
        <fullName evidence="2">Uncharacterized protein</fullName>
    </submittedName>
</protein>
<evidence type="ECO:0000313" key="2">
    <source>
        <dbReference type="EMBL" id="MDI1492112.1"/>
    </source>
</evidence>
<name>A0AA43QTU2_9LECA</name>
<dbReference type="Proteomes" id="UP001161017">
    <property type="component" value="Unassembled WGS sequence"/>
</dbReference>
<accession>A0AA43QTU2</accession>
<feature type="compositionally biased region" description="Polar residues" evidence="1">
    <location>
        <begin position="155"/>
        <end position="167"/>
    </location>
</feature>
<feature type="region of interest" description="Disordered" evidence="1">
    <location>
        <begin position="1"/>
        <end position="44"/>
    </location>
</feature>
<proteinExistence type="predicted"/>
<comment type="caution">
    <text evidence="2">The sequence shown here is derived from an EMBL/GenBank/DDBJ whole genome shotgun (WGS) entry which is preliminary data.</text>
</comment>
<sequence length="209" mass="22884">MASITQGETDAHQKESKASKFRHTLTFKPSSGVEASSKIALGNRNDIDAAFDDLEKRLMHHASHRKGDDTWSSTNEPGPDAMKVRIITLESKPAAGSSLQESKGMFRITGKQGPRGWPISEPPPTISVSTASIIKTISRSRKRRLSDRDGDRPSQRSSLSGQTSAGVTLSREDYEIENLANARVRKMKNAAPIVNQHTLNQHTAKESVP</sequence>
<evidence type="ECO:0000256" key="1">
    <source>
        <dbReference type="SAM" id="MobiDB-lite"/>
    </source>
</evidence>
<gene>
    <name evidence="2" type="ORF">OHK93_003324</name>
</gene>
<organism evidence="2 3">
    <name type="scientific">Ramalina farinacea</name>
    <dbReference type="NCBI Taxonomy" id="258253"/>
    <lineage>
        <taxon>Eukaryota</taxon>
        <taxon>Fungi</taxon>
        <taxon>Dikarya</taxon>
        <taxon>Ascomycota</taxon>
        <taxon>Pezizomycotina</taxon>
        <taxon>Lecanoromycetes</taxon>
        <taxon>OSLEUM clade</taxon>
        <taxon>Lecanoromycetidae</taxon>
        <taxon>Lecanorales</taxon>
        <taxon>Lecanorineae</taxon>
        <taxon>Ramalinaceae</taxon>
        <taxon>Ramalina</taxon>
    </lineage>
</organism>
<feature type="region of interest" description="Disordered" evidence="1">
    <location>
        <begin position="108"/>
        <end position="171"/>
    </location>
</feature>
<dbReference type="AlphaFoldDB" id="A0AA43QTU2"/>